<keyword evidence="2" id="KW-1185">Reference proteome</keyword>
<accession>A0ACC6MKP9</accession>
<proteinExistence type="predicted"/>
<evidence type="ECO:0000313" key="2">
    <source>
        <dbReference type="Proteomes" id="UP001289645"/>
    </source>
</evidence>
<sequence>MEADDGEGIADSYAADHASVELLRRFAQEIDELRHARPEVDLAQFLGYAVGAYYEPSSLTYKQWLGQIAERLRQRANAADTGSSSR</sequence>
<protein>
    <submittedName>
        <fullName evidence="1">Contact-dependent growth inhibition system immunity protein</fullName>
    </submittedName>
</protein>
<comment type="caution">
    <text evidence="1">The sequence shown here is derived from an EMBL/GenBank/DDBJ whole genome shotgun (WGS) entry which is preliminary data.</text>
</comment>
<name>A0ACC6MKP9_MYCPF</name>
<evidence type="ECO:0000313" key="1">
    <source>
        <dbReference type="EMBL" id="MDZ5087543.1"/>
    </source>
</evidence>
<organism evidence="1 2">
    <name type="scientific">Mycolicibacterium parafortuitum</name>
    <name type="common">Mycobacterium parafortuitum</name>
    <dbReference type="NCBI Taxonomy" id="39692"/>
    <lineage>
        <taxon>Bacteria</taxon>
        <taxon>Bacillati</taxon>
        <taxon>Actinomycetota</taxon>
        <taxon>Actinomycetes</taxon>
        <taxon>Mycobacteriales</taxon>
        <taxon>Mycobacteriaceae</taxon>
        <taxon>Mycolicibacterium</taxon>
    </lineage>
</organism>
<reference evidence="1 2" key="1">
    <citation type="journal article" date="2021" name="Chemosphere">
        <title>Bioballs carrying a syntrophic Rhodococcus and Mycolicibacterium consortium for simultaneous sorption and biodegradation of fuel oil in contaminated freshwater.</title>
        <authorList>
            <person name="Naloka K."/>
            <person name="Polrit D."/>
            <person name="Muangchinda C."/>
            <person name="Thoetkiattikul H."/>
            <person name="Pinyakong O."/>
        </authorList>
    </citation>
    <scope>NUCLEOTIDE SEQUENCE [LARGE SCALE GENOMIC DNA]</scope>
    <source>
        <strain evidence="1 2">J101</strain>
    </source>
</reference>
<gene>
    <name evidence="1" type="ORF">OHX15_19305</name>
</gene>
<dbReference type="Proteomes" id="UP001289645">
    <property type="component" value="Unassembled WGS sequence"/>
</dbReference>
<dbReference type="EMBL" id="JAOXLN010000021">
    <property type="protein sequence ID" value="MDZ5087543.1"/>
    <property type="molecule type" value="Genomic_DNA"/>
</dbReference>